<proteinExistence type="inferred from homology"/>
<dbReference type="Gene3D" id="1.10.12.10">
    <property type="entry name" value="Lyase 2-enoyl-coa Hydratase, Chain A, domain 2"/>
    <property type="match status" value="1"/>
</dbReference>
<sequence>MNNLATSQTEQLAEQLQFVNCSVDNGVAQMVLDRSDKHNAFDEVMISEMIQVLEHFAVNSECQVLVLKANGKNFSAGADLNWMRKQAKMDFEQNLTDANELAKLMSVLDKFPKPTIALVQGAAFGGALGLICCSDIAIANERASFCLSEVKLGLIPAVISPYVTRAMGQRAARRYMLTAERFDVKKALELQIIHEVNDDLDAAAQPIIASLQSNSPQGMAWAKALLSTLENGEINQQTLDHTSERIARIRVSDEGQEGLNAFFEKRAPQWPTTTDFNAATKNNNQNASGQGAK</sequence>
<name>A0ABQ4PNH0_9GAMM</name>
<gene>
    <name evidence="2" type="primary">liuC</name>
    <name evidence="2" type="ORF">TUM4438_34890</name>
</gene>
<dbReference type="InterPro" id="IPR051683">
    <property type="entry name" value="Enoyl-CoA_Hydratase/Isomerase"/>
</dbReference>
<dbReference type="InterPro" id="IPR001753">
    <property type="entry name" value="Enoyl-CoA_hydra/iso"/>
</dbReference>
<comment type="caution">
    <text evidence="2">The sequence shown here is derived from an EMBL/GenBank/DDBJ whole genome shotgun (WGS) entry which is preliminary data.</text>
</comment>
<reference evidence="2" key="1">
    <citation type="submission" date="2021-05" db="EMBL/GenBank/DDBJ databases">
        <title>Molecular characterization for Shewanella algae harboring chromosomal blaOXA-55-like strains isolated from clinical and environment sample.</title>
        <authorList>
            <person name="Ohama Y."/>
            <person name="Aoki K."/>
            <person name="Harada S."/>
            <person name="Moriya K."/>
            <person name="Ishii Y."/>
            <person name="Tateda K."/>
        </authorList>
    </citation>
    <scope>NUCLEOTIDE SEQUENCE</scope>
    <source>
        <strain evidence="2">JCM 11563</strain>
    </source>
</reference>
<dbReference type="Proteomes" id="UP000887104">
    <property type="component" value="Unassembled WGS sequence"/>
</dbReference>
<evidence type="ECO:0000313" key="2">
    <source>
        <dbReference type="EMBL" id="GIU50023.1"/>
    </source>
</evidence>
<dbReference type="SUPFAM" id="SSF52096">
    <property type="entry name" value="ClpP/crotonase"/>
    <property type="match status" value="1"/>
</dbReference>
<dbReference type="CDD" id="cd06558">
    <property type="entry name" value="crotonase-like"/>
    <property type="match status" value="1"/>
</dbReference>
<dbReference type="EMBL" id="BPEY01000078">
    <property type="protein sequence ID" value="GIU50023.1"/>
    <property type="molecule type" value="Genomic_DNA"/>
</dbReference>
<comment type="similarity">
    <text evidence="1">Belongs to the enoyl-CoA hydratase/isomerase family.</text>
</comment>
<keyword evidence="3" id="KW-1185">Reference proteome</keyword>
<evidence type="ECO:0000256" key="1">
    <source>
        <dbReference type="ARBA" id="ARBA00005254"/>
    </source>
</evidence>
<dbReference type="PANTHER" id="PTHR42964:SF1">
    <property type="entry name" value="POLYKETIDE BIOSYNTHESIS ENOYL-COA HYDRATASE PKSH-RELATED"/>
    <property type="match status" value="1"/>
</dbReference>
<accession>A0ABQ4PNH0</accession>
<dbReference type="PANTHER" id="PTHR42964">
    <property type="entry name" value="ENOYL-COA HYDRATASE"/>
    <property type="match status" value="1"/>
</dbReference>
<evidence type="ECO:0000313" key="3">
    <source>
        <dbReference type="Proteomes" id="UP000887104"/>
    </source>
</evidence>
<dbReference type="InterPro" id="IPR029045">
    <property type="entry name" value="ClpP/crotonase-like_dom_sf"/>
</dbReference>
<dbReference type="Gene3D" id="3.90.226.10">
    <property type="entry name" value="2-enoyl-CoA Hydratase, Chain A, domain 1"/>
    <property type="match status" value="1"/>
</dbReference>
<organism evidence="2 3">
    <name type="scientific">Shewanella sairae</name>
    <dbReference type="NCBI Taxonomy" id="190310"/>
    <lineage>
        <taxon>Bacteria</taxon>
        <taxon>Pseudomonadati</taxon>
        <taxon>Pseudomonadota</taxon>
        <taxon>Gammaproteobacteria</taxon>
        <taxon>Alteromonadales</taxon>
        <taxon>Shewanellaceae</taxon>
        <taxon>Shewanella</taxon>
    </lineage>
</organism>
<dbReference type="InterPro" id="IPR014748">
    <property type="entry name" value="Enoyl-CoA_hydra_C"/>
</dbReference>
<protein>
    <submittedName>
        <fullName evidence="2">Gamma-carboxygeranoyl-CoA hydratase</fullName>
    </submittedName>
</protein>
<dbReference type="RefSeq" id="WP_220782459.1">
    <property type="nucleotide sequence ID" value="NZ_BPEY01000078.1"/>
</dbReference>
<dbReference type="Pfam" id="PF00378">
    <property type="entry name" value="ECH_1"/>
    <property type="match status" value="1"/>
</dbReference>